<reference evidence="1 2" key="1">
    <citation type="journal article" date="2010" name="PLoS ONE">
        <title>The glycobiome of the rumen bacterium Butyrivibrio proteoclasticus B316(T) highlights adaptation to a polysaccharide-rich environment.</title>
        <authorList>
            <person name="Kelly W.J."/>
            <person name="Leahy S.C."/>
            <person name="Altermann E."/>
            <person name="Yeoman C.J."/>
            <person name="Dunne J.C."/>
            <person name="Kong Z."/>
            <person name="Pacheco D.M."/>
            <person name="Li D."/>
            <person name="Noel S.J."/>
            <person name="Moon C.D."/>
            <person name="Cookson A.L."/>
            <person name="Attwood G.T."/>
        </authorList>
    </citation>
    <scope>NUCLEOTIDE SEQUENCE [LARGE SCALE GENOMIC DNA]</scope>
    <source>
        <strain evidence="2">ATCC 51982 / DSM 14932 / B316</strain>
    </source>
</reference>
<dbReference type="Proteomes" id="UP000001299">
    <property type="component" value="Chromosome 1"/>
</dbReference>
<accession>E0S2L0</accession>
<sequence>MCLTVSIGGVFLLYYLFRSLSCMEQRLSELIEKADQCIIGIGSEWNWVKSGINGDCRYSQILEYCKQEGNQWILPIVEYEFAYYNNDNRIEEAYKGLRKLIGDKKYFLVSDLFLQDALLYGFDISKVVYPCGNYMYLQSTNDKDPLLEAQKVPEFMEIVNSIHKIITELDGNIGEDSVFSKPFSEGKELYLNQKRTEYSKIIYNESSYKGRWDEYMQYLSRTLNSNLLIIELGVGLEHPTVVRWPFEKVTFINKKAHFVRVHEKLYHHTPEIGDKTDSIQMNSVDFILQESKDL</sequence>
<evidence type="ECO:0000313" key="2">
    <source>
        <dbReference type="Proteomes" id="UP000001299"/>
    </source>
</evidence>
<organism evidence="1 2">
    <name type="scientific">Butyrivibrio proteoclasticus (strain ATCC 51982 / DSM 14932 / B316)</name>
    <name type="common">Clostridium proteoclasticum</name>
    <dbReference type="NCBI Taxonomy" id="515622"/>
    <lineage>
        <taxon>Bacteria</taxon>
        <taxon>Bacillati</taxon>
        <taxon>Bacillota</taxon>
        <taxon>Clostridia</taxon>
        <taxon>Lachnospirales</taxon>
        <taxon>Lachnospiraceae</taxon>
        <taxon>Butyrivibrio</taxon>
    </lineage>
</organism>
<evidence type="ECO:0000313" key="1">
    <source>
        <dbReference type="EMBL" id="ADL33977.1"/>
    </source>
</evidence>
<proteinExistence type="predicted"/>
<dbReference type="KEGG" id="bpb:bpr_I1238"/>
<keyword evidence="2" id="KW-1185">Reference proteome</keyword>
<dbReference type="AlphaFoldDB" id="E0S2L0"/>
<dbReference type="EMBL" id="CP001810">
    <property type="protein sequence ID" value="ADL33977.1"/>
    <property type="molecule type" value="Genomic_DNA"/>
</dbReference>
<dbReference type="eggNOG" id="ENOG50337RY">
    <property type="taxonomic scope" value="Bacteria"/>
</dbReference>
<gene>
    <name evidence="1" type="ordered locus">bpr_I1238</name>
</gene>
<protein>
    <submittedName>
        <fullName evidence="1">Uncharacterized protein</fullName>
    </submittedName>
</protein>
<dbReference type="STRING" id="515622.bpr_I1238"/>
<name>E0S2L0_BUTPB</name>
<dbReference type="HOGENOM" id="CLU_076852_0_0_9"/>